<evidence type="ECO:0000256" key="3">
    <source>
        <dbReference type="SAM" id="Phobius"/>
    </source>
</evidence>
<feature type="compositionally biased region" description="Polar residues" evidence="2">
    <location>
        <begin position="150"/>
        <end position="162"/>
    </location>
</feature>
<accession>A0ABD0Y9D3</accession>
<feature type="transmembrane region" description="Helical" evidence="3">
    <location>
        <begin position="97"/>
        <end position="122"/>
    </location>
</feature>
<proteinExistence type="inferred from homology"/>
<keyword evidence="3" id="KW-0812">Transmembrane</keyword>
<comment type="similarity">
    <text evidence="1">Belongs to the type-B carboxylesterase/lipase family.</text>
</comment>
<dbReference type="PANTHER" id="PTHR43903">
    <property type="entry name" value="NEUROLIGIN"/>
    <property type="match status" value="1"/>
</dbReference>
<evidence type="ECO:0000313" key="5">
    <source>
        <dbReference type="Proteomes" id="UP001558652"/>
    </source>
</evidence>
<feature type="region of interest" description="Disordered" evidence="2">
    <location>
        <begin position="129"/>
        <end position="174"/>
    </location>
</feature>
<evidence type="ECO:0000256" key="2">
    <source>
        <dbReference type="SAM" id="MobiDB-lite"/>
    </source>
</evidence>
<dbReference type="EMBL" id="JBFDAA010000011">
    <property type="protein sequence ID" value="KAL1123955.1"/>
    <property type="molecule type" value="Genomic_DNA"/>
</dbReference>
<name>A0ABD0Y9D3_9HEMI</name>
<dbReference type="Proteomes" id="UP001558652">
    <property type="component" value="Unassembled WGS sequence"/>
</dbReference>
<keyword evidence="5" id="KW-1185">Reference proteome</keyword>
<evidence type="ECO:0000313" key="4">
    <source>
        <dbReference type="EMBL" id="KAL1123955.1"/>
    </source>
</evidence>
<feature type="region of interest" description="Disordered" evidence="2">
    <location>
        <begin position="57"/>
        <end position="78"/>
    </location>
</feature>
<keyword evidence="3" id="KW-1133">Transmembrane helix</keyword>
<dbReference type="InterPro" id="IPR051093">
    <property type="entry name" value="Neuroligin/BSAL"/>
</dbReference>
<gene>
    <name evidence="4" type="ORF">AAG570_001725</name>
</gene>
<comment type="caution">
    <text evidence="4">The sequence shown here is derived from an EMBL/GenBank/DDBJ whole genome shotgun (WGS) entry which is preliminary data.</text>
</comment>
<reference evidence="4 5" key="1">
    <citation type="submission" date="2024-07" db="EMBL/GenBank/DDBJ databases">
        <title>Chromosome-level genome assembly of the water stick insect Ranatra chinensis (Heteroptera: Nepidae).</title>
        <authorList>
            <person name="Liu X."/>
        </authorList>
    </citation>
    <scope>NUCLEOTIDE SEQUENCE [LARGE SCALE GENOMIC DNA]</scope>
    <source>
        <strain evidence="4">Cailab_2021Rc</strain>
        <tissue evidence="4">Muscle</tissue>
    </source>
</reference>
<keyword evidence="3" id="KW-0472">Membrane</keyword>
<organism evidence="4 5">
    <name type="scientific">Ranatra chinensis</name>
    <dbReference type="NCBI Taxonomy" id="642074"/>
    <lineage>
        <taxon>Eukaryota</taxon>
        <taxon>Metazoa</taxon>
        <taxon>Ecdysozoa</taxon>
        <taxon>Arthropoda</taxon>
        <taxon>Hexapoda</taxon>
        <taxon>Insecta</taxon>
        <taxon>Pterygota</taxon>
        <taxon>Neoptera</taxon>
        <taxon>Paraneoptera</taxon>
        <taxon>Hemiptera</taxon>
        <taxon>Heteroptera</taxon>
        <taxon>Panheteroptera</taxon>
        <taxon>Nepomorpha</taxon>
        <taxon>Nepidae</taxon>
        <taxon>Ranatrinae</taxon>
        <taxon>Ranatra</taxon>
    </lineage>
</organism>
<dbReference type="AlphaFoldDB" id="A0ABD0Y9D3"/>
<evidence type="ECO:0000256" key="1">
    <source>
        <dbReference type="ARBA" id="ARBA00005964"/>
    </source>
</evidence>
<protein>
    <submittedName>
        <fullName evidence="4">Uncharacterized protein</fullName>
    </submittedName>
</protein>
<sequence>MKSHYRGHKMAIWLNLIPQLHQPGEQDVSMRHHHFHERANHYYAGTIRAESFTRIPPTQSTSVPSEPLQCPPNTTSDRPLGLSEFDHEDKHYNNYSAALGVTVGVGCLLLALNALIFSAIYYQRRKRWKRTSSSDEEPELKRQPPVPPVRTSSNPPQGQPSTVKKRVQIQEISV</sequence>